<sequence>MGRSELGELSFFAVVARHRSFKAAGRELGVSASALSQTLRSLEERFGIRLLNRTTRAVVPTEAGQELLEKLEPALRGIAEAVAAVRDRGGEASGTLRLNVTGTAARLVCAPLVGAFLARHPRVRLEIVTEDRMVDIVTGGFDAGIRFGDTVPRDMAALRIGFAHRFAVVGSPAYFAATPRPATPADLARHRCIRWAFTDGGYMRWRFEKGDEAVEIDVDGPLAANETEVIRQAALDGVGLAYQLEQHLAAPILDGRLVRVLEDWCPPRPGFSLYYPRQRQVPAALRAFIDVARDAG</sequence>
<evidence type="ECO:0000313" key="6">
    <source>
        <dbReference type="EMBL" id="RYB01772.1"/>
    </source>
</evidence>
<dbReference type="CDD" id="cd08474">
    <property type="entry name" value="PBP2_CrgA_like_5"/>
    <property type="match status" value="1"/>
</dbReference>
<dbReference type="InterPro" id="IPR000847">
    <property type="entry name" value="LysR_HTH_N"/>
</dbReference>
<comment type="caution">
    <text evidence="6">The sequence shown here is derived from an EMBL/GenBank/DDBJ whole genome shotgun (WGS) entry which is preliminary data.</text>
</comment>
<dbReference type="Proteomes" id="UP000289411">
    <property type="component" value="Unassembled WGS sequence"/>
</dbReference>
<protein>
    <submittedName>
        <fullName evidence="6">LysR family transcriptional regulator</fullName>
    </submittedName>
</protein>
<keyword evidence="7" id="KW-1185">Reference proteome</keyword>
<dbReference type="InterPro" id="IPR058163">
    <property type="entry name" value="LysR-type_TF_proteobact-type"/>
</dbReference>
<dbReference type="FunFam" id="1.10.10.10:FF:000001">
    <property type="entry name" value="LysR family transcriptional regulator"/>
    <property type="match status" value="1"/>
</dbReference>
<accession>A0A4Q2R5Z4</accession>
<reference evidence="6 7" key="1">
    <citation type="submission" date="2018-09" db="EMBL/GenBank/DDBJ databases">
        <authorList>
            <person name="Grouzdev D.S."/>
            <person name="Krutkina M.S."/>
        </authorList>
    </citation>
    <scope>NUCLEOTIDE SEQUENCE [LARGE SCALE GENOMIC DNA]</scope>
    <source>
        <strain evidence="6 7">RmlP001</strain>
    </source>
</reference>
<dbReference type="InterPro" id="IPR036390">
    <property type="entry name" value="WH_DNA-bd_sf"/>
</dbReference>
<keyword evidence="4" id="KW-0804">Transcription</keyword>
<evidence type="ECO:0000256" key="3">
    <source>
        <dbReference type="ARBA" id="ARBA00023125"/>
    </source>
</evidence>
<dbReference type="SUPFAM" id="SSF53850">
    <property type="entry name" value="Periplasmic binding protein-like II"/>
    <property type="match status" value="1"/>
</dbReference>
<feature type="domain" description="HTH lysR-type" evidence="5">
    <location>
        <begin position="12"/>
        <end position="61"/>
    </location>
</feature>
<dbReference type="AlphaFoldDB" id="A0A4Q2R5Z4"/>
<dbReference type="Gene3D" id="1.10.10.10">
    <property type="entry name" value="Winged helix-like DNA-binding domain superfamily/Winged helix DNA-binding domain"/>
    <property type="match status" value="1"/>
</dbReference>
<evidence type="ECO:0000259" key="5">
    <source>
        <dbReference type="PROSITE" id="PS50931"/>
    </source>
</evidence>
<evidence type="ECO:0000256" key="1">
    <source>
        <dbReference type="ARBA" id="ARBA00009437"/>
    </source>
</evidence>
<organism evidence="6 7">
    <name type="scientific">Lichenibacterium ramalinae</name>
    <dbReference type="NCBI Taxonomy" id="2316527"/>
    <lineage>
        <taxon>Bacteria</taxon>
        <taxon>Pseudomonadati</taxon>
        <taxon>Pseudomonadota</taxon>
        <taxon>Alphaproteobacteria</taxon>
        <taxon>Hyphomicrobiales</taxon>
        <taxon>Lichenihabitantaceae</taxon>
        <taxon>Lichenibacterium</taxon>
    </lineage>
</organism>
<dbReference type="OrthoDB" id="9813056at2"/>
<dbReference type="InterPro" id="IPR036388">
    <property type="entry name" value="WH-like_DNA-bd_sf"/>
</dbReference>
<dbReference type="PANTHER" id="PTHR30537">
    <property type="entry name" value="HTH-TYPE TRANSCRIPTIONAL REGULATOR"/>
    <property type="match status" value="1"/>
</dbReference>
<evidence type="ECO:0000313" key="7">
    <source>
        <dbReference type="Proteomes" id="UP000289411"/>
    </source>
</evidence>
<proteinExistence type="inferred from homology"/>
<name>A0A4Q2R5Z4_9HYPH</name>
<dbReference type="GO" id="GO:0043565">
    <property type="term" value="F:sequence-specific DNA binding"/>
    <property type="evidence" value="ECO:0007669"/>
    <property type="project" value="TreeGrafter"/>
</dbReference>
<dbReference type="InterPro" id="IPR005119">
    <property type="entry name" value="LysR_subst-bd"/>
</dbReference>
<evidence type="ECO:0000256" key="4">
    <source>
        <dbReference type="ARBA" id="ARBA00023163"/>
    </source>
</evidence>
<keyword evidence="2" id="KW-0805">Transcription regulation</keyword>
<reference evidence="6 7" key="2">
    <citation type="submission" date="2019-02" db="EMBL/GenBank/DDBJ databases">
        <title>'Lichenibacterium ramalinii' gen. nov. sp. nov., 'Lichenibacterium minor' gen. nov. sp. nov.</title>
        <authorList>
            <person name="Pankratov T."/>
        </authorList>
    </citation>
    <scope>NUCLEOTIDE SEQUENCE [LARGE SCALE GENOMIC DNA]</scope>
    <source>
        <strain evidence="6 7">RmlP001</strain>
    </source>
</reference>
<dbReference type="SUPFAM" id="SSF46785">
    <property type="entry name" value="Winged helix' DNA-binding domain"/>
    <property type="match status" value="1"/>
</dbReference>
<dbReference type="EMBL" id="QYBC01000029">
    <property type="protein sequence ID" value="RYB01772.1"/>
    <property type="molecule type" value="Genomic_DNA"/>
</dbReference>
<dbReference type="PANTHER" id="PTHR30537:SF1">
    <property type="entry name" value="HTH-TYPE TRANSCRIPTIONAL REGULATOR PGRR"/>
    <property type="match status" value="1"/>
</dbReference>
<dbReference type="Gene3D" id="3.40.190.290">
    <property type="match status" value="1"/>
</dbReference>
<dbReference type="PROSITE" id="PS50931">
    <property type="entry name" value="HTH_LYSR"/>
    <property type="match status" value="1"/>
</dbReference>
<keyword evidence="3" id="KW-0238">DNA-binding</keyword>
<dbReference type="GO" id="GO:0003700">
    <property type="term" value="F:DNA-binding transcription factor activity"/>
    <property type="evidence" value="ECO:0007669"/>
    <property type="project" value="InterPro"/>
</dbReference>
<dbReference type="GO" id="GO:0006351">
    <property type="term" value="P:DNA-templated transcription"/>
    <property type="evidence" value="ECO:0007669"/>
    <property type="project" value="TreeGrafter"/>
</dbReference>
<comment type="similarity">
    <text evidence="1">Belongs to the LysR transcriptional regulatory family.</text>
</comment>
<evidence type="ECO:0000256" key="2">
    <source>
        <dbReference type="ARBA" id="ARBA00023015"/>
    </source>
</evidence>
<gene>
    <name evidence="6" type="ORF">D3272_24365</name>
</gene>
<dbReference type="Pfam" id="PF03466">
    <property type="entry name" value="LysR_substrate"/>
    <property type="match status" value="1"/>
</dbReference>
<dbReference type="Pfam" id="PF00126">
    <property type="entry name" value="HTH_1"/>
    <property type="match status" value="1"/>
</dbReference>